<dbReference type="Pfam" id="PF04825">
    <property type="entry name" value="Rad21_Rec8_N"/>
    <property type="match status" value="1"/>
</dbReference>
<reference evidence="8" key="1">
    <citation type="submission" date="2019-07" db="EMBL/GenBank/DDBJ databases">
        <authorList>
            <consortium name="Wellcome Sanger Institute Data Sharing"/>
        </authorList>
    </citation>
    <scope>NUCLEOTIDE SEQUENCE [LARGE SCALE GENOMIC DNA]</scope>
</reference>
<keyword evidence="4" id="KW-0539">Nucleus</keyword>
<dbReference type="InterPro" id="IPR006910">
    <property type="entry name" value="Rad21_Rec8_N"/>
</dbReference>
<dbReference type="GO" id="GO:0007059">
    <property type="term" value="P:chromosome segregation"/>
    <property type="evidence" value="ECO:0007669"/>
    <property type="project" value="UniProtKB-KW"/>
</dbReference>
<reference evidence="8" key="2">
    <citation type="submission" date="2025-08" db="UniProtKB">
        <authorList>
            <consortium name="Ensembl"/>
        </authorList>
    </citation>
    <scope>IDENTIFICATION</scope>
</reference>
<evidence type="ECO:0000256" key="1">
    <source>
        <dbReference type="ARBA" id="ARBA00004123"/>
    </source>
</evidence>
<dbReference type="Ensembl" id="ENSGMOT00000074032.1">
    <property type="protein sequence ID" value="ENSGMOP00000048660.1"/>
    <property type="gene ID" value="ENSGMOG00000034644.1"/>
</dbReference>
<organism evidence="8 9">
    <name type="scientific">Gadus morhua</name>
    <name type="common">Atlantic cod</name>
    <dbReference type="NCBI Taxonomy" id="8049"/>
    <lineage>
        <taxon>Eukaryota</taxon>
        <taxon>Metazoa</taxon>
        <taxon>Chordata</taxon>
        <taxon>Craniata</taxon>
        <taxon>Vertebrata</taxon>
        <taxon>Euteleostomi</taxon>
        <taxon>Actinopterygii</taxon>
        <taxon>Neopterygii</taxon>
        <taxon>Teleostei</taxon>
        <taxon>Neoteleostei</taxon>
        <taxon>Acanthomorphata</taxon>
        <taxon>Zeiogadaria</taxon>
        <taxon>Gadariae</taxon>
        <taxon>Gadiformes</taxon>
        <taxon>Gadoidei</taxon>
        <taxon>Gadidae</taxon>
        <taxon>Gadus</taxon>
    </lineage>
</organism>
<dbReference type="OMA" id="QLMLWKE"/>
<dbReference type="PANTHER" id="PTHR12585:SF54">
    <property type="entry name" value="RAD21 COHESIN COMPLEX COMPONENT LIKE 1 ISOFORM X1"/>
    <property type="match status" value="1"/>
</dbReference>
<dbReference type="Gene3D" id="1.10.10.580">
    <property type="entry name" value="Structural maintenance of chromosome 1. Chain E"/>
    <property type="match status" value="1"/>
</dbReference>
<dbReference type="GO" id="GO:0005634">
    <property type="term" value="C:nucleus"/>
    <property type="evidence" value="ECO:0007669"/>
    <property type="project" value="UniProtKB-SubCell"/>
</dbReference>
<gene>
    <name evidence="8" type="primary">rad21l1</name>
</gene>
<evidence type="ECO:0000313" key="8">
    <source>
        <dbReference type="Ensembl" id="ENSGMOP00000048660.1"/>
    </source>
</evidence>
<keyword evidence="9" id="KW-1185">Reference proteome</keyword>
<dbReference type="InterPro" id="IPR039781">
    <property type="entry name" value="Rad21/Rec8-like"/>
</dbReference>
<evidence type="ECO:0000256" key="4">
    <source>
        <dbReference type="ARBA" id="ARBA00023242"/>
    </source>
</evidence>
<evidence type="ECO:0000256" key="3">
    <source>
        <dbReference type="ARBA" id="ARBA00022829"/>
    </source>
</evidence>
<evidence type="ECO:0000313" key="9">
    <source>
        <dbReference type="Proteomes" id="UP000694546"/>
    </source>
</evidence>
<dbReference type="GO" id="GO:0008278">
    <property type="term" value="C:cohesin complex"/>
    <property type="evidence" value="ECO:0007669"/>
    <property type="project" value="InterPro"/>
</dbReference>
<comment type="similarity">
    <text evidence="2">Belongs to the rad21 family.</text>
</comment>
<feature type="domain" description="Rad21/Rec8-like protein C-terminal eukaryotic" evidence="6">
    <location>
        <begin position="488"/>
        <end position="538"/>
    </location>
</feature>
<sequence>MMFYTQLFSSKRDSLARVWLAAHWDRKVTKAHVFDCNLESTINEIISKKMKIGLRTSGHLLMGVVRIYSRKTKYLLADCSDALVKIKLSFRPGQTDLPVEGLEAAIESITLIEDFTAFDAQLPHPNALSVADNFSLNQSRSEEITLKEDFGRDFRNLMDFGDESQCHMQGLLDMRHHGDSFGDENKGYDLLDFLANLKGDTEESMDFITAVLQKETPETALLNIQPIDDASSVPIEAEDHGVSETTLLVNEEEGFALDPVAVTPTTGRRRGKRKRKRRLVVDQNKGLSNKDIREQLADASDLRSAPDMAPPTVQLMRWKESGRGRTLFGRFSSTVVSSQLQQLFSQSVSGLGDDGAAEESDPELMRKDPLEVQENTGIISPGTTGLTEELVNPEMSMISLMEIEERSPNNTDGSLERAGEDNMWEVSHQQLASEADSMFVNPTGLANGSDSETAVHTQSRLDSQDEKEKMTNQVLKLLHELKAQSTDTFSLQAICEGGTRLRVAAVFFGLLVLQKEQAVELQQTTPYGDIMATPGSRFNHL</sequence>
<reference evidence="8" key="3">
    <citation type="submission" date="2025-09" db="UniProtKB">
        <authorList>
            <consortium name="Ensembl"/>
        </authorList>
    </citation>
    <scope>IDENTIFICATION</scope>
</reference>
<dbReference type="PANTHER" id="PTHR12585">
    <property type="entry name" value="SCC1 / RAD21 FAMILY MEMBER"/>
    <property type="match status" value="1"/>
</dbReference>
<dbReference type="GeneTree" id="ENSGT00940000154655"/>
<dbReference type="AlphaFoldDB" id="A0A8C5BTE6"/>
<dbReference type="InterPro" id="IPR036390">
    <property type="entry name" value="WH_DNA-bd_sf"/>
</dbReference>
<dbReference type="GO" id="GO:1990414">
    <property type="term" value="P:replication-born double-strand break repair via sister chromatid exchange"/>
    <property type="evidence" value="ECO:0007669"/>
    <property type="project" value="TreeGrafter"/>
</dbReference>
<keyword evidence="3" id="KW-0159">Chromosome partition</keyword>
<dbReference type="Proteomes" id="UP000694546">
    <property type="component" value="Chromosome 1"/>
</dbReference>
<dbReference type="Pfam" id="PF04824">
    <property type="entry name" value="Rad21_Rec8"/>
    <property type="match status" value="1"/>
</dbReference>
<dbReference type="InterPro" id="IPR023093">
    <property type="entry name" value="ScpA-like_C"/>
</dbReference>
<dbReference type="InterPro" id="IPR006909">
    <property type="entry name" value="Rad21/Rec8_C_eu"/>
</dbReference>
<feature type="compositionally biased region" description="Polar residues" evidence="5">
    <location>
        <begin position="446"/>
        <end position="461"/>
    </location>
</feature>
<dbReference type="OrthoDB" id="10071381at2759"/>
<name>A0A8C5BTE6_GADMO</name>
<feature type="domain" description="Rad21/Rec8-like protein N-terminal" evidence="7">
    <location>
        <begin position="2"/>
        <end position="101"/>
    </location>
</feature>
<evidence type="ECO:0000259" key="6">
    <source>
        <dbReference type="Pfam" id="PF04824"/>
    </source>
</evidence>
<proteinExistence type="inferred from homology"/>
<feature type="region of interest" description="Disordered" evidence="5">
    <location>
        <begin position="446"/>
        <end position="467"/>
    </location>
</feature>
<dbReference type="SUPFAM" id="SSF46785">
    <property type="entry name" value="Winged helix' DNA-binding domain"/>
    <property type="match status" value="1"/>
</dbReference>
<dbReference type="GO" id="GO:0003682">
    <property type="term" value="F:chromatin binding"/>
    <property type="evidence" value="ECO:0007669"/>
    <property type="project" value="TreeGrafter"/>
</dbReference>
<accession>A0A8C5BTE6</accession>
<evidence type="ECO:0000259" key="7">
    <source>
        <dbReference type="Pfam" id="PF04825"/>
    </source>
</evidence>
<evidence type="ECO:0000256" key="5">
    <source>
        <dbReference type="SAM" id="MobiDB-lite"/>
    </source>
</evidence>
<protein>
    <submittedName>
        <fullName evidence="8">RAD21 cohesin complex component like 1</fullName>
    </submittedName>
</protein>
<evidence type="ECO:0000256" key="2">
    <source>
        <dbReference type="ARBA" id="ARBA00009870"/>
    </source>
</evidence>
<comment type="subcellular location">
    <subcellularLocation>
        <location evidence="1">Nucleus</location>
    </subcellularLocation>
</comment>
<dbReference type="GO" id="GO:0007062">
    <property type="term" value="P:sister chromatid cohesion"/>
    <property type="evidence" value="ECO:0007669"/>
    <property type="project" value="InterPro"/>
</dbReference>